<dbReference type="InterPro" id="IPR006612">
    <property type="entry name" value="THAP_Znf"/>
</dbReference>
<dbReference type="GO" id="GO:0003677">
    <property type="term" value="F:DNA binding"/>
    <property type="evidence" value="ECO:0007669"/>
    <property type="project" value="UniProtKB-UniRule"/>
</dbReference>
<dbReference type="SUPFAM" id="SSF57716">
    <property type="entry name" value="Glucocorticoid receptor-like (DNA-binding domain)"/>
    <property type="match status" value="1"/>
</dbReference>
<evidence type="ECO:0000313" key="7">
    <source>
        <dbReference type="EMBL" id="KAK4882493.1"/>
    </source>
</evidence>
<dbReference type="PROSITE" id="PS50950">
    <property type="entry name" value="ZF_THAP"/>
    <property type="match status" value="1"/>
</dbReference>
<keyword evidence="3" id="KW-0862">Zinc</keyword>
<proteinExistence type="predicted"/>
<dbReference type="GO" id="GO:0008270">
    <property type="term" value="F:zinc ion binding"/>
    <property type="evidence" value="ECO:0007669"/>
    <property type="project" value="UniProtKB-KW"/>
</dbReference>
<keyword evidence="8" id="KW-1185">Reference proteome</keyword>
<protein>
    <recommendedName>
        <fullName evidence="6">THAP-type domain-containing protein</fullName>
    </recommendedName>
</protein>
<dbReference type="Gene3D" id="6.20.210.20">
    <property type="entry name" value="THAP domain"/>
    <property type="match status" value="1"/>
</dbReference>
<keyword evidence="1" id="KW-0479">Metal-binding</keyword>
<keyword evidence="2 5" id="KW-0863">Zinc-finger</keyword>
<reference evidence="8" key="1">
    <citation type="submission" date="2023-01" db="EMBL/GenBank/DDBJ databases">
        <title>Key to firefly adult light organ development and bioluminescence: homeobox transcription factors regulate luciferase expression and transportation to peroxisome.</title>
        <authorList>
            <person name="Fu X."/>
        </authorList>
    </citation>
    <scope>NUCLEOTIDE SEQUENCE [LARGE SCALE GENOMIC DNA]</scope>
</reference>
<dbReference type="AlphaFoldDB" id="A0AAN7SPZ2"/>
<accession>A0AAN7SPZ2</accession>
<dbReference type="Pfam" id="PF05485">
    <property type="entry name" value="THAP"/>
    <property type="match status" value="1"/>
</dbReference>
<feature type="domain" description="THAP-type" evidence="6">
    <location>
        <begin position="1"/>
        <end position="81"/>
    </location>
</feature>
<name>A0AAN7SPZ2_9COLE</name>
<evidence type="ECO:0000256" key="1">
    <source>
        <dbReference type="ARBA" id="ARBA00022723"/>
    </source>
</evidence>
<dbReference type="InterPro" id="IPR038441">
    <property type="entry name" value="THAP_Znf_sf"/>
</dbReference>
<dbReference type="SMART" id="SM00980">
    <property type="entry name" value="THAP"/>
    <property type="match status" value="1"/>
</dbReference>
<evidence type="ECO:0000256" key="4">
    <source>
        <dbReference type="ARBA" id="ARBA00023125"/>
    </source>
</evidence>
<evidence type="ECO:0000256" key="5">
    <source>
        <dbReference type="PROSITE-ProRule" id="PRU00309"/>
    </source>
</evidence>
<dbReference type="EMBL" id="JARPUR010000002">
    <property type="protein sequence ID" value="KAK4882493.1"/>
    <property type="molecule type" value="Genomic_DNA"/>
</dbReference>
<evidence type="ECO:0000256" key="2">
    <source>
        <dbReference type="ARBA" id="ARBA00022771"/>
    </source>
</evidence>
<organism evidence="7 8">
    <name type="scientific">Aquatica leii</name>
    <dbReference type="NCBI Taxonomy" id="1421715"/>
    <lineage>
        <taxon>Eukaryota</taxon>
        <taxon>Metazoa</taxon>
        <taxon>Ecdysozoa</taxon>
        <taxon>Arthropoda</taxon>
        <taxon>Hexapoda</taxon>
        <taxon>Insecta</taxon>
        <taxon>Pterygota</taxon>
        <taxon>Neoptera</taxon>
        <taxon>Endopterygota</taxon>
        <taxon>Coleoptera</taxon>
        <taxon>Polyphaga</taxon>
        <taxon>Elateriformia</taxon>
        <taxon>Elateroidea</taxon>
        <taxon>Lampyridae</taxon>
        <taxon>Luciolinae</taxon>
        <taxon>Aquatica</taxon>
    </lineage>
</organism>
<evidence type="ECO:0000259" key="6">
    <source>
        <dbReference type="PROSITE" id="PS50950"/>
    </source>
</evidence>
<sequence>MGRYCYLCGSVNSTTTSLHKFPTNQETLTLWLQFCKLNENDDVSKIKICSVYFLAENFIDSTAKSKGGRMVLTESAFPRIRKRSSCAFDNENDNSGSIELGNYL</sequence>
<dbReference type="Proteomes" id="UP001353858">
    <property type="component" value="Unassembled WGS sequence"/>
</dbReference>
<evidence type="ECO:0000256" key="3">
    <source>
        <dbReference type="ARBA" id="ARBA00022833"/>
    </source>
</evidence>
<keyword evidence="4 5" id="KW-0238">DNA-binding</keyword>
<evidence type="ECO:0000313" key="8">
    <source>
        <dbReference type="Proteomes" id="UP001353858"/>
    </source>
</evidence>
<gene>
    <name evidence="7" type="ORF">RN001_005812</name>
</gene>
<comment type="caution">
    <text evidence="7">The sequence shown here is derived from an EMBL/GenBank/DDBJ whole genome shotgun (WGS) entry which is preliminary data.</text>
</comment>